<proteinExistence type="inferred from homology"/>
<dbReference type="Pfam" id="PF00201">
    <property type="entry name" value="UDPGT"/>
    <property type="match status" value="1"/>
</dbReference>
<evidence type="ECO:0000256" key="2">
    <source>
        <dbReference type="ARBA" id="ARBA00009995"/>
    </source>
</evidence>
<dbReference type="GO" id="GO:0047213">
    <property type="term" value="F:anthocyanidin 3-O-glucosyltransferase activity"/>
    <property type="evidence" value="ECO:0007669"/>
    <property type="project" value="UniProtKB-EC"/>
</dbReference>
<evidence type="ECO:0000256" key="5">
    <source>
        <dbReference type="ARBA" id="ARBA00047606"/>
    </source>
</evidence>
<evidence type="ECO:0000313" key="6">
    <source>
        <dbReference type="EMBL" id="AFJ52987.1"/>
    </source>
</evidence>
<sequence>MPTAERKSAHLLVVPAPGTGHVNPLLKFSHKLANHGGVRVTVVNDDFIHNKVMAAASKQAKDEHHSLVRLVGIPDGRDPAKLGREKFGEGAESRSKVMAGHLKKLIEEINGSEEGLPISCVVSDGSTAWALEIGREMGIKCGVVSPVAVINLSLTLHIPKLIQSGILSPHGLPLKNEAIVLPNQGELPPWQPNELPWHHPNPQVQKHLFKQYTLKQLAILPQCDWILSNTFPELEPFACQLNPDTLPIGPLLQTPDPTHFHGNFWGAEDPTCITWLDQQSPASVIYVAFGSTANMTQCQFEELALGLERSGKPFLWVVRSDIVADIRGGDGGKPQFFPSGFLERVVVDHGGRGKIVEWCSQEDVLAHPSTSCFLSHCGWNSTIEGVSYGVPFLCWPYFGDQMYNKRYICEVWKVGLGLDHADDESGSKVVTRFEIARKIQRLMCDDGIKANVVRLKEMAVKSLSPGGSSSTNLHTFIQQLC</sequence>
<dbReference type="InterPro" id="IPR002213">
    <property type="entry name" value="UDP_glucos_trans"/>
</dbReference>
<dbReference type="CDD" id="cd03784">
    <property type="entry name" value="GT1_Gtf-like"/>
    <property type="match status" value="1"/>
</dbReference>
<dbReference type="SUPFAM" id="SSF53756">
    <property type="entry name" value="UDP-Glycosyltransferase/glycogen phosphorylase"/>
    <property type="match status" value="1"/>
</dbReference>
<dbReference type="GO" id="GO:0080043">
    <property type="term" value="F:quercetin 3-O-glucosyltransferase activity"/>
    <property type="evidence" value="ECO:0007669"/>
    <property type="project" value="TreeGrafter"/>
</dbReference>
<protein>
    <recommendedName>
        <fullName evidence="3">anthocyanidin 3-O-glucosyltransferase</fullName>
        <ecNumber evidence="3">2.4.1.115</ecNumber>
    </recommendedName>
</protein>
<evidence type="ECO:0000256" key="4">
    <source>
        <dbReference type="ARBA" id="ARBA00022679"/>
    </source>
</evidence>
<gene>
    <name evidence="6" type="primary">UGT712C1</name>
</gene>
<evidence type="ECO:0000256" key="3">
    <source>
        <dbReference type="ARBA" id="ARBA00012585"/>
    </source>
</evidence>
<reference evidence="6" key="1">
    <citation type="journal article" date="2012" name="BMC Genomics">
        <title>Phylogenomic analysis of UDP glycosyltransferase 1 multigene family in Linum usitatissimum identified genes with varied expression patterns.</title>
        <authorList>
            <person name="Barvkar V.T."/>
            <person name="Pardeshi V.C."/>
            <person name="Kale S.M."/>
            <person name="Kadoo N.Y."/>
            <person name="Gupta V.S."/>
        </authorList>
    </citation>
    <scope>NUCLEOTIDE SEQUENCE</scope>
</reference>
<dbReference type="FunFam" id="3.40.50.2000:FF:000056">
    <property type="entry name" value="Glycosyltransferase"/>
    <property type="match status" value="1"/>
</dbReference>
<dbReference type="GO" id="GO:0080044">
    <property type="term" value="F:quercetin 7-O-glucosyltransferase activity"/>
    <property type="evidence" value="ECO:0007669"/>
    <property type="project" value="TreeGrafter"/>
</dbReference>
<comment type="similarity">
    <text evidence="2">Belongs to the UDP-glycosyltransferase family.</text>
</comment>
<dbReference type="PANTHER" id="PTHR11926:SF1412">
    <property type="entry name" value="UDP-GLYCOSYLTRANSFERASE 83A1-LIKE"/>
    <property type="match status" value="1"/>
</dbReference>
<accession>I2BH91</accession>
<dbReference type="EMBL" id="JN088360">
    <property type="protein sequence ID" value="AFJ52987.1"/>
    <property type="molecule type" value="Genomic_DNA"/>
</dbReference>
<dbReference type="EC" id="2.4.1.115" evidence="3"/>
<comment type="catalytic activity">
    <reaction evidence="5">
        <text>an anthocyanidin + UDP-alpha-D-glucose + H(+) = an anthocyanidin 3-O-beta-D-glucoside + UDP</text>
        <dbReference type="Rhea" id="RHEA:20093"/>
        <dbReference type="ChEBI" id="CHEBI:15378"/>
        <dbReference type="ChEBI" id="CHEBI:16307"/>
        <dbReference type="ChEBI" id="CHEBI:58223"/>
        <dbReference type="ChEBI" id="CHEBI:58885"/>
        <dbReference type="ChEBI" id="CHEBI:143576"/>
        <dbReference type="EC" id="2.4.1.115"/>
    </reaction>
</comment>
<comment type="pathway">
    <text evidence="1">Pigment biosynthesis; anthocyanin biosynthesis.</text>
</comment>
<dbReference type="PANTHER" id="PTHR11926">
    <property type="entry name" value="GLUCOSYL/GLUCURONOSYL TRANSFERASES"/>
    <property type="match status" value="1"/>
</dbReference>
<organism evidence="6">
    <name type="scientific">Linum usitatissimum</name>
    <name type="common">Flax</name>
    <name type="synonym">Linum humile</name>
    <dbReference type="NCBI Taxonomy" id="4006"/>
    <lineage>
        <taxon>Eukaryota</taxon>
        <taxon>Viridiplantae</taxon>
        <taxon>Streptophyta</taxon>
        <taxon>Embryophyta</taxon>
        <taxon>Tracheophyta</taxon>
        <taxon>Spermatophyta</taxon>
        <taxon>Magnoliopsida</taxon>
        <taxon>eudicotyledons</taxon>
        <taxon>Gunneridae</taxon>
        <taxon>Pentapetalae</taxon>
        <taxon>rosids</taxon>
        <taxon>fabids</taxon>
        <taxon>Malpighiales</taxon>
        <taxon>Linaceae</taxon>
        <taxon>Linum</taxon>
    </lineage>
</organism>
<evidence type="ECO:0000256" key="1">
    <source>
        <dbReference type="ARBA" id="ARBA00004935"/>
    </source>
</evidence>
<dbReference type="AlphaFoldDB" id="I2BH91"/>
<keyword evidence="4 6" id="KW-0808">Transferase</keyword>
<dbReference type="Gene3D" id="3.40.50.2000">
    <property type="entry name" value="Glycogen Phosphorylase B"/>
    <property type="match status" value="2"/>
</dbReference>
<name>I2BH91_LINUS</name>